<comment type="caution">
    <text evidence="1">The sequence shown here is derived from an EMBL/GenBank/DDBJ whole genome shotgun (WGS) entry which is preliminary data.</text>
</comment>
<evidence type="ECO:0000313" key="1">
    <source>
        <dbReference type="EMBL" id="MBU5675274.1"/>
    </source>
</evidence>
<gene>
    <name evidence="1" type="ORF">KQI88_02445</name>
</gene>
<organism evidence="1 2">
    <name type="scientific">Alkaliphilus flagellatus</name>
    <dbReference type="NCBI Taxonomy" id="2841507"/>
    <lineage>
        <taxon>Bacteria</taxon>
        <taxon>Bacillati</taxon>
        <taxon>Bacillota</taxon>
        <taxon>Clostridia</taxon>
        <taxon>Peptostreptococcales</taxon>
        <taxon>Natronincolaceae</taxon>
        <taxon>Alkaliphilus</taxon>
    </lineage>
</organism>
<accession>A0ABS6FZ95</accession>
<dbReference type="EMBL" id="JAHLQK010000001">
    <property type="protein sequence ID" value="MBU5675274.1"/>
    <property type="molecule type" value="Genomic_DNA"/>
</dbReference>
<protein>
    <submittedName>
        <fullName evidence="1">Uncharacterized protein</fullName>
    </submittedName>
</protein>
<dbReference type="RefSeq" id="WP_216414768.1">
    <property type="nucleotide sequence ID" value="NZ_JAHLQK010000001.1"/>
</dbReference>
<sequence>MCDNEFSSFKRFTQLVEEIKWQGRVNISHGYCLGDMTVEEVRELAEILAELEISIATTASIDVPAPPIPLLYEYPFG</sequence>
<evidence type="ECO:0000313" key="2">
    <source>
        <dbReference type="Proteomes" id="UP000779508"/>
    </source>
</evidence>
<reference evidence="1 2" key="1">
    <citation type="submission" date="2021-06" db="EMBL/GenBank/DDBJ databases">
        <authorList>
            <person name="Sun Q."/>
            <person name="Li D."/>
        </authorList>
    </citation>
    <scope>NUCLEOTIDE SEQUENCE [LARGE SCALE GENOMIC DNA]</scope>
    <source>
        <strain evidence="1 2">MSJ-5</strain>
    </source>
</reference>
<dbReference type="Proteomes" id="UP000779508">
    <property type="component" value="Unassembled WGS sequence"/>
</dbReference>
<proteinExistence type="predicted"/>
<keyword evidence="2" id="KW-1185">Reference proteome</keyword>
<name>A0ABS6FZ95_9FIRM</name>